<keyword evidence="6" id="KW-1185">Reference proteome</keyword>
<evidence type="ECO:0000256" key="2">
    <source>
        <dbReference type="ARBA" id="ARBA00023125"/>
    </source>
</evidence>
<evidence type="ECO:0000256" key="3">
    <source>
        <dbReference type="ARBA" id="ARBA00023163"/>
    </source>
</evidence>
<dbReference type="InterPro" id="IPR010982">
    <property type="entry name" value="Lambda_DNA-bd_dom_sf"/>
</dbReference>
<dbReference type="PROSITE" id="PS00356">
    <property type="entry name" value="HTH_LACI_1"/>
    <property type="match status" value="1"/>
</dbReference>
<dbReference type="OrthoDB" id="2854648at2"/>
<dbReference type="Proteomes" id="UP000267017">
    <property type="component" value="Unassembled WGS sequence"/>
</dbReference>
<sequence length="346" mass="39316">MNVSIYDVAKLAGVSISTVSRVINKSGYVSSKTEAKVNKAMETLQFVPSITAQNLAKHQTMLIGLYFNQLLNSLNGYMSTYVTEFIRGVNKVIMEKGYHLLLINELNEDKALLSGASLPQYTTFLKQKRIDGLLFGNAPLKNSSFFELVKNEAPMVYIGEKLVSDRGLNVYAQFKRNVLDSLDYLFERNHRDIAILSLAETEVSSIVTEYKEMRRDERLKIDIRITDRDLDPYMEVLSDLFSKETSPTALVIMDFGKVQPTINYLNNKGMRVPEDVSIMTQEHHFEDGEQCFPAVTSVYVPIYQMAVEAAQLLLEYLEGKEEYNKQILVSPQLIERQSVAFRSVGK</sequence>
<dbReference type="SUPFAM" id="SSF53822">
    <property type="entry name" value="Periplasmic binding protein-like I"/>
    <property type="match status" value="1"/>
</dbReference>
<reference evidence="5 6" key="1">
    <citation type="submission" date="2018-11" db="EMBL/GenBank/DDBJ databases">
        <title>Genome sequencing of Paenibacillus sp. KCOM 3021 (= ChDC PVNT-B20).</title>
        <authorList>
            <person name="Kook J.-K."/>
            <person name="Park S.-N."/>
            <person name="Lim Y.K."/>
        </authorList>
    </citation>
    <scope>NUCLEOTIDE SEQUENCE [LARGE SCALE GENOMIC DNA]</scope>
    <source>
        <strain evidence="5 6">KCOM 3021</strain>
    </source>
</reference>
<dbReference type="Pfam" id="PF00356">
    <property type="entry name" value="LacI"/>
    <property type="match status" value="1"/>
</dbReference>
<dbReference type="CDD" id="cd06267">
    <property type="entry name" value="PBP1_LacI_sugar_binding-like"/>
    <property type="match status" value="1"/>
</dbReference>
<dbReference type="EMBL" id="RRCN01000001">
    <property type="protein sequence ID" value="RRJ65169.1"/>
    <property type="molecule type" value="Genomic_DNA"/>
</dbReference>
<keyword evidence="3" id="KW-0804">Transcription</keyword>
<dbReference type="GO" id="GO:0003700">
    <property type="term" value="F:DNA-binding transcription factor activity"/>
    <property type="evidence" value="ECO:0007669"/>
    <property type="project" value="TreeGrafter"/>
</dbReference>
<evidence type="ECO:0000256" key="1">
    <source>
        <dbReference type="ARBA" id="ARBA00023015"/>
    </source>
</evidence>
<dbReference type="PANTHER" id="PTHR30146:SF154">
    <property type="entry name" value="TRANSCRIPTION REGULATOR, MEMBER OF GALR FAMILY"/>
    <property type="match status" value="1"/>
</dbReference>
<proteinExistence type="predicted"/>
<evidence type="ECO:0000313" key="6">
    <source>
        <dbReference type="Proteomes" id="UP000267017"/>
    </source>
</evidence>
<dbReference type="InterPro" id="IPR046335">
    <property type="entry name" value="LacI/GalR-like_sensor"/>
</dbReference>
<dbReference type="Gene3D" id="1.10.260.40">
    <property type="entry name" value="lambda repressor-like DNA-binding domains"/>
    <property type="match status" value="1"/>
</dbReference>
<dbReference type="InterPro" id="IPR000843">
    <property type="entry name" value="HTH_LacI"/>
</dbReference>
<dbReference type="SUPFAM" id="SSF47413">
    <property type="entry name" value="lambda repressor-like DNA-binding domains"/>
    <property type="match status" value="1"/>
</dbReference>
<dbReference type="CDD" id="cd01392">
    <property type="entry name" value="HTH_LacI"/>
    <property type="match status" value="1"/>
</dbReference>
<dbReference type="Gene3D" id="3.40.50.2300">
    <property type="match status" value="2"/>
</dbReference>
<dbReference type="PROSITE" id="PS50932">
    <property type="entry name" value="HTH_LACI_2"/>
    <property type="match status" value="1"/>
</dbReference>
<dbReference type="AlphaFoldDB" id="A0A3P3U6H9"/>
<dbReference type="PANTHER" id="PTHR30146">
    <property type="entry name" value="LACI-RELATED TRANSCRIPTIONAL REPRESSOR"/>
    <property type="match status" value="1"/>
</dbReference>
<keyword evidence="2" id="KW-0238">DNA-binding</keyword>
<dbReference type="InterPro" id="IPR028082">
    <property type="entry name" value="Peripla_BP_I"/>
</dbReference>
<keyword evidence="1" id="KW-0805">Transcription regulation</keyword>
<dbReference type="Pfam" id="PF13377">
    <property type="entry name" value="Peripla_BP_3"/>
    <property type="match status" value="1"/>
</dbReference>
<accession>A0A3P3U6H9</accession>
<gene>
    <name evidence="5" type="ORF">EHV15_21320</name>
</gene>
<dbReference type="PRINTS" id="PR00036">
    <property type="entry name" value="HTHLACI"/>
</dbReference>
<protein>
    <submittedName>
        <fullName evidence="5">LacI family transcriptional regulator</fullName>
    </submittedName>
</protein>
<comment type="caution">
    <text evidence="5">The sequence shown here is derived from an EMBL/GenBank/DDBJ whole genome shotgun (WGS) entry which is preliminary data.</text>
</comment>
<name>A0A3P3U6H9_9BACL</name>
<feature type="domain" description="HTH lacI-type" evidence="4">
    <location>
        <begin position="3"/>
        <end position="57"/>
    </location>
</feature>
<dbReference type="SMART" id="SM00354">
    <property type="entry name" value="HTH_LACI"/>
    <property type="match status" value="1"/>
</dbReference>
<dbReference type="RefSeq" id="WP_128632980.1">
    <property type="nucleotide sequence ID" value="NZ_RRCN01000001.1"/>
</dbReference>
<evidence type="ECO:0000313" key="5">
    <source>
        <dbReference type="EMBL" id="RRJ65169.1"/>
    </source>
</evidence>
<organism evidence="5 6">
    <name type="scientific">Paenibacillus oralis</name>
    <dbReference type="NCBI Taxonomy" id="2490856"/>
    <lineage>
        <taxon>Bacteria</taxon>
        <taxon>Bacillati</taxon>
        <taxon>Bacillota</taxon>
        <taxon>Bacilli</taxon>
        <taxon>Bacillales</taxon>
        <taxon>Paenibacillaceae</taxon>
        <taxon>Paenibacillus</taxon>
    </lineage>
</organism>
<evidence type="ECO:0000259" key="4">
    <source>
        <dbReference type="PROSITE" id="PS50932"/>
    </source>
</evidence>
<dbReference type="GO" id="GO:0000976">
    <property type="term" value="F:transcription cis-regulatory region binding"/>
    <property type="evidence" value="ECO:0007669"/>
    <property type="project" value="TreeGrafter"/>
</dbReference>